<accession>A0ABT3IKM4</accession>
<feature type="domain" description="6-phosphogluconate dehydrogenase NADP-binding" evidence="2">
    <location>
        <begin position="8"/>
        <end position="165"/>
    </location>
</feature>
<dbReference type="InterPro" id="IPR048666">
    <property type="entry name" value="RedAm-like_C"/>
</dbReference>
<sequence>MTTTPTTKVAVIGLGAMGTTIADIMLRNRLSVTVWNRTAARTEAAVKAGAIAAPSAAAAISEADIIIMCVFDYKAVQEILQTPAVAAAIRGKLLIQLTTGSPKDAQESETWAHQQGATYLDGAIQVAPEQMAQPDTTILVSGQEAAFQQGEPFLKMLGGNITYLGAQINAAATMDLATLSYVYGAALGFFHGALIAESNGFNVGMYGDIVANIAPGMGAFLQHEGKVIQSGNFAISQSPLSISAEATARMEQTAREAGISTSFPAYASGLFKKAMAAGYGNEELAAMIKVLREA</sequence>
<dbReference type="InterPro" id="IPR015815">
    <property type="entry name" value="HIBADH-related"/>
</dbReference>
<dbReference type="Proteomes" id="UP001207742">
    <property type="component" value="Unassembled WGS sequence"/>
</dbReference>
<keyword evidence="5" id="KW-1185">Reference proteome</keyword>
<dbReference type="InterPro" id="IPR013328">
    <property type="entry name" value="6PGD_dom2"/>
</dbReference>
<feature type="domain" description="NADPH-dependent reductive aminase-like C-terminal" evidence="3">
    <location>
        <begin position="170"/>
        <end position="292"/>
    </location>
</feature>
<dbReference type="InterPro" id="IPR008927">
    <property type="entry name" value="6-PGluconate_DH-like_C_sf"/>
</dbReference>
<dbReference type="Pfam" id="PF21761">
    <property type="entry name" value="RedAm-like_C"/>
    <property type="match status" value="1"/>
</dbReference>
<dbReference type="PIRSF" id="PIRSF000103">
    <property type="entry name" value="HIBADH"/>
    <property type="match status" value="1"/>
</dbReference>
<dbReference type="InterPro" id="IPR006115">
    <property type="entry name" value="6PGDH_NADP-bd"/>
</dbReference>
<proteinExistence type="predicted"/>
<evidence type="ECO:0000313" key="5">
    <source>
        <dbReference type="Proteomes" id="UP001207742"/>
    </source>
</evidence>
<dbReference type="SUPFAM" id="SSF48179">
    <property type="entry name" value="6-phosphogluconate dehydrogenase C-terminal domain-like"/>
    <property type="match status" value="1"/>
</dbReference>
<dbReference type="SUPFAM" id="SSF51735">
    <property type="entry name" value="NAD(P)-binding Rossmann-fold domains"/>
    <property type="match status" value="1"/>
</dbReference>
<evidence type="ECO:0000256" key="1">
    <source>
        <dbReference type="ARBA" id="ARBA00023002"/>
    </source>
</evidence>
<comment type="caution">
    <text evidence="4">The sequence shown here is derived from an EMBL/GenBank/DDBJ whole genome shotgun (WGS) entry which is preliminary data.</text>
</comment>
<reference evidence="4 5" key="1">
    <citation type="submission" date="2022-10" db="EMBL/GenBank/DDBJ databases">
        <title>Chitinophaga nivalis PC15 sp. nov., isolated from Pyeongchang county, South Korea.</title>
        <authorList>
            <person name="Trinh H.N."/>
        </authorList>
    </citation>
    <scope>NUCLEOTIDE SEQUENCE [LARGE SCALE GENOMIC DNA]</scope>
    <source>
        <strain evidence="4 5">PC14</strain>
    </source>
</reference>
<dbReference type="Gene3D" id="1.10.1040.10">
    <property type="entry name" value="N-(1-d-carboxylethyl)-l-norvaline Dehydrogenase, domain 2"/>
    <property type="match status" value="1"/>
</dbReference>
<dbReference type="Gene3D" id="3.40.50.720">
    <property type="entry name" value="NAD(P)-binding Rossmann-like Domain"/>
    <property type="match status" value="1"/>
</dbReference>
<evidence type="ECO:0000259" key="3">
    <source>
        <dbReference type="Pfam" id="PF21761"/>
    </source>
</evidence>
<evidence type="ECO:0000313" key="4">
    <source>
        <dbReference type="EMBL" id="MCW3484516.1"/>
    </source>
</evidence>
<dbReference type="Pfam" id="PF03446">
    <property type="entry name" value="NAD_binding_2"/>
    <property type="match status" value="1"/>
</dbReference>
<protein>
    <submittedName>
        <fullName evidence="4">NAD(P)-binding domain-containing protein</fullName>
    </submittedName>
</protein>
<dbReference type="InterPro" id="IPR036291">
    <property type="entry name" value="NAD(P)-bd_dom_sf"/>
</dbReference>
<keyword evidence="1" id="KW-0560">Oxidoreductase</keyword>
<gene>
    <name evidence="4" type="ORF">OL497_11465</name>
</gene>
<name>A0ABT3IKM4_9BACT</name>
<dbReference type="PANTHER" id="PTHR43580:SF2">
    <property type="entry name" value="CYTOKINE-LIKE NUCLEAR FACTOR N-PAC"/>
    <property type="match status" value="1"/>
</dbReference>
<evidence type="ECO:0000259" key="2">
    <source>
        <dbReference type="Pfam" id="PF03446"/>
    </source>
</evidence>
<dbReference type="PANTHER" id="PTHR43580">
    <property type="entry name" value="OXIDOREDUCTASE GLYR1-RELATED"/>
    <property type="match status" value="1"/>
</dbReference>
<organism evidence="4 5">
    <name type="scientific">Chitinophaga nivalis</name>
    <dbReference type="NCBI Taxonomy" id="2991709"/>
    <lineage>
        <taxon>Bacteria</taxon>
        <taxon>Pseudomonadati</taxon>
        <taxon>Bacteroidota</taxon>
        <taxon>Chitinophagia</taxon>
        <taxon>Chitinophagales</taxon>
        <taxon>Chitinophagaceae</taxon>
        <taxon>Chitinophaga</taxon>
    </lineage>
</organism>
<dbReference type="RefSeq" id="WP_264730197.1">
    <property type="nucleotide sequence ID" value="NZ_JAPDNR010000001.1"/>
</dbReference>
<dbReference type="InterPro" id="IPR051265">
    <property type="entry name" value="HIBADH-related_NP60_sf"/>
</dbReference>
<dbReference type="EMBL" id="JAPDNS010000001">
    <property type="protein sequence ID" value="MCW3484516.1"/>
    <property type="molecule type" value="Genomic_DNA"/>
</dbReference>